<organism evidence="3 4">
    <name type="scientific">Paenibacillus algorifonticola</name>
    <dbReference type="NCBI Taxonomy" id="684063"/>
    <lineage>
        <taxon>Bacteria</taxon>
        <taxon>Bacillati</taxon>
        <taxon>Bacillota</taxon>
        <taxon>Bacilli</taxon>
        <taxon>Bacillales</taxon>
        <taxon>Paenibacillaceae</taxon>
        <taxon>Paenibacillus</taxon>
    </lineage>
</organism>
<protein>
    <submittedName>
        <fullName evidence="3">Semialdehyde dehydrogenase, NAD binding domain</fullName>
    </submittedName>
</protein>
<dbReference type="SUPFAM" id="SSF51735">
    <property type="entry name" value="NAD(P)-binding Rossmann-fold domains"/>
    <property type="match status" value="1"/>
</dbReference>
<dbReference type="GO" id="GO:0016020">
    <property type="term" value="C:membrane"/>
    <property type="evidence" value="ECO:0007669"/>
    <property type="project" value="UniProtKB-SubCell"/>
</dbReference>
<dbReference type="InterPro" id="IPR036291">
    <property type="entry name" value="NAD(P)-bd_dom_sf"/>
</dbReference>
<dbReference type="PANTHER" id="PTHR14097">
    <property type="entry name" value="OXIDOREDUCTASE HTATIP2"/>
    <property type="match status" value="1"/>
</dbReference>
<dbReference type="EMBL" id="FONN01000001">
    <property type="protein sequence ID" value="SFE18080.1"/>
    <property type="molecule type" value="Genomic_DNA"/>
</dbReference>
<evidence type="ECO:0000256" key="1">
    <source>
        <dbReference type="ARBA" id="ARBA00004370"/>
    </source>
</evidence>
<evidence type="ECO:0000313" key="3">
    <source>
        <dbReference type="EMBL" id="SFE18080.1"/>
    </source>
</evidence>
<dbReference type="PANTHER" id="PTHR14097:SF8">
    <property type="entry name" value="NAD(P)-BINDING DOMAIN-CONTAINING PROTEIN"/>
    <property type="match status" value="1"/>
</dbReference>
<dbReference type="AlphaFoldDB" id="A0A1I1YJB2"/>
<dbReference type="RefSeq" id="WP_231594343.1">
    <property type="nucleotide sequence ID" value="NZ_FONN01000001.1"/>
</dbReference>
<sequence>MKAIIFGVTGMVGQSVLRECLLDDTVQEILTVVRKRTEQQHEKVRQIKLGNVADLTAIQHELTGFDACFFCLGVSSAGMKEAEYRKIT</sequence>
<comment type="subcellular location">
    <subcellularLocation>
        <location evidence="1">Membrane</location>
    </subcellularLocation>
</comment>
<keyword evidence="4" id="KW-1185">Reference proteome</keyword>
<proteinExistence type="predicted"/>
<evidence type="ECO:0000259" key="2">
    <source>
        <dbReference type="Pfam" id="PF01370"/>
    </source>
</evidence>
<dbReference type="Gene3D" id="3.40.50.720">
    <property type="entry name" value="NAD(P)-binding Rossmann-like Domain"/>
    <property type="match status" value="1"/>
</dbReference>
<gene>
    <name evidence="3" type="ORF">SAMN04487969_101501</name>
</gene>
<dbReference type="Proteomes" id="UP000183410">
    <property type="component" value="Unassembled WGS sequence"/>
</dbReference>
<dbReference type="Pfam" id="PF01370">
    <property type="entry name" value="Epimerase"/>
    <property type="match status" value="1"/>
</dbReference>
<accession>A0A1I1YJB2</accession>
<name>A0A1I1YJB2_9BACL</name>
<reference evidence="4" key="1">
    <citation type="submission" date="2016-10" db="EMBL/GenBank/DDBJ databases">
        <authorList>
            <person name="Varghese N."/>
            <person name="Submissions S."/>
        </authorList>
    </citation>
    <scope>NUCLEOTIDE SEQUENCE [LARGE SCALE GENOMIC DNA]</scope>
    <source>
        <strain evidence="4">CGMCC 1.10223</strain>
    </source>
</reference>
<dbReference type="InterPro" id="IPR001509">
    <property type="entry name" value="Epimerase_deHydtase"/>
</dbReference>
<evidence type="ECO:0000313" key="4">
    <source>
        <dbReference type="Proteomes" id="UP000183410"/>
    </source>
</evidence>
<feature type="domain" description="NAD-dependent epimerase/dehydratase" evidence="2">
    <location>
        <begin position="4"/>
        <end position="75"/>
    </location>
</feature>